<feature type="compositionally biased region" description="Basic and acidic residues" evidence="2">
    <location>
        <begin position="18"/>
        <end position="27"/>
    </location>
</feature>
<dbReference type="GO" id="GO:0003677">
    <property type="term" value="F:DNA binding"/>
    <property type="evidence" value="ECO:0007669"/>
    <property type="project" value="UniProtKB-KW"/>
</dbReference>
<feature type="region of interest" description="Disordered" evidence="2">
    <location>
        <begin position="1"/>
        <end position="74"/>
    </location>
</feature>
<accession>A0A2K5EC88</accession>
<keyword evidence="5" id="KW-1185">Reference proteome</keyword>
<evidence type="ECO:0000313" key="5">
    <source>
        <dbReference type="Proteomes" id="UP000233020"/>
    </source>
</evidence>
<evidence type="ECO:0000256" key="2">
    <source>
        <dbReference type="SAM" id="MobiDB-lite"/>
    </source>
</evidence>
<dbReference type="GeneTree" id="ENSGT00390000003044"/>
<dbReference type="PANTHER" id="PTHR46904:SF1">
    <property type="entry name" value="CENTROMERE PROTEIN T"/>
    <property type="match status" value="1"/>
</dbReference>
<dbReference type="PANTHER" id="PTHR46904">
    <property type="entry name" value="CENTROMERE PROTEIN T"/>
    <property type="match status" value="1"/>
</dbReference>
<proteinExistence type="predicted"/>
<keyword evidence="1" id="KW-0238">DNA-binding</keyword>
<name>A0A2K5EC88_AOTNA</name>
<reference evidence="4" key="1">
    <citation type="submission" date="2025-08" db="UniProtKB">
        <authorList>
            <consortium name="Ensembl"/>
        </authorList>
    </citation>
    <scope>IDENTIFICATION</scope>
</reference>
<evidence type="ECO:0000256" key="1">
    <source>
        <dbReference type="ARBA" id="ARBA00023125"/>
    </source>
</evidence>
<dbReference type="Proteomes" id="UP000233020">
    <property type="component" value="Unplaced"/>
</dbReference>
<feature type="domain" description="Centromere kinetochore component CENP-T N-terminal" evidence="3">
    <location>
        <begin position="1"/>
        <end position="68"/>
    </location>
</feature>
<gene>
    <name evidence="4" type="primary">CENPT</name>
</gene>
<dbReference type="Pfam" id="PF16171">
    <property type="entry name" value="CENP-T_N"/>
    <property type="match status" value="1"/>
</dbReference>
<evidence type="ECO:0000259" key="3">
    <source>
        <dbReference type="Pfam" id="PF16171"/>
    </source>
</evidence>
<sequence length="74" mass="8329">MADHDPDSDSTPRTLLRRVLDTADPRTPRRPRSARAGAQRRALLETASSRRSSSQTKMTTRRHSHGARPRNLPS</sequence>
<dbReference type="Ensembl" id="ENSANAT00000048871.1">
    <property type="protein sequence ID" value="ENSANAP00000030832.1"/>
    <property type="gene ID" value="ENSANAG00000033134.1"/>
</dbReference>
<dbReference type="GO" id="GO:0007059">
    <property type="term" value="P:chromosome segregation"/>
    <property type="evidence" value="ECO:0007669"/>
    <property type="project" value="TreeGrafter"/>
</dbReference>
<feature type="compositionally biased region" description="Basic residues" evidence="2">
    <location>
        <begin position="59"/>
        <end position="68"/>
    </location>
</feature>
<feature type="compositionally biased region" description="Polar residues" evidence="2">
    <location>
        <begin position="46"/>
        <end position="58"/>
    </location>
</feature>
<dbReference type="InterPro" id="IPR028255">
    <property type="entry name" value="CENP-T"/>
</dbReference>
<dbReference type="GO" id="GO:0000278">
    <property type="term" value="P:mitotic cell cycle"/>
    <property type="evidence" value="ECO:0007669"/>
    <property type="project" value="TreeGrafter"/>
</dbReference>
<dbReference type="InterPro" id="IPR032373">
    <property type="entry name" value="CENP-T_N"/>
</dbReference>
<protein>
    <submittedName>
        <fullName evidence="4">Centromere protein T</fullName>
    </submittedName>
</protein>
<dbReference type="GO" id="GO:0051382">
    <property type="term" value="P:kinetochore assembly"/>
    <property type="evidence" value="ECO:0007669"/>
    <property type="project" value="InterPro"/>
</dbReference>
<dbReference type="AlphaFoldDB" id="A0A2K5EC88"/>
<dbReference type="GO" id="GO:0000776">
    <property type="term" value="C:kinetochore"/>
    <property type="evidence" value="ECO:0007669"/>
    <property type="project" value="InterPro"/>
</dbReference>
<organism evidence="4 5">
    <name type="scientific">Aotus nancymaae</name>
    <name type="common">Ma's night monkey</name>
    <dbReference type="NCBI Taxonomy" id="37293"/>
    <lineage>
        <taxon>Eukaryota</taxon>
        <taxon>Metazoa</taxon>
        <taxon>Chordata</taxon>
        <taxon>Craniata</taxon>
        <taxon>Vertebrata</taxon>
        <taxon>Euteleostomi</taxon>
        <taxon>Mammalia</taxon>
        <taxon>Eutheria</taxon>
        <taxon>Euarchontoglires</taxon>
        <taxon>Primates</taxon>
        <taxon>Haplorrhini</taxon>
        <taxon>Platyrrhini</taxon>
        <taxon>Aotidae</taxon>
        <taxon>Aotus</taxon>
    </lineage>
</organism>
<evidence type="ECO:0000313" key="4">
    <source>
        <dbReference type="Ensembl" id="ENSANAP00000030832.1"/>
    </source>
</evidence>
<reference evidence="4" key="2">
    <citation type="submission" date="2025-09" db="UniProtKB">
        <authorList>
            <consortium name="Ensembl"/>
        </authorList>
    </citation>
    <scope>IDENTIFICATION</scope>
</reference>